<dbReference type="EMBL" id="CP109441">
    <property type="protein sequence ID" value="WUV49940.1"/>
    <property type="molecule type" value="Genomic_DNA"/>
</dbReference>
<dbReference type="Proteomes" id="UP001432062">
    <property type="component" value="Chromosome"/>
</dbReference>
<proteinExistence type="predicted"/>
<accession>A0ABZ1Z7C2</accession>
<reference evidence="1" key="1">
    <citation type="submission" date="2022-10" db="EMBL/GenBank/DDBJ databases">
        <title>The complete genomes of actinobacterial strains from the NBC collection.</title>
        <authorList>
            <person name="Joergensen T.S."/>
            <person name="Alvarez Arevalo M."/>
            <person name="Sterndorff E.B."/>
            <person name="Faurdal D."/>
            <person name="Vuksanovic O."/>
            <person name="Mourched A.-S."/>
            <person name="Charusanti P."/>
            <person name="Shaw S."/>
            <person name="Blin K."/>
            <person name="Weber T."/>
        </authorList>
    </citation>
    <scope>NUCLEOTIDE SEQUENCE</scope>
    <source>
        <strain evidence="1">NBC_01482</strain>
    </source>
</reference>
<protein>
    <submittedName>
        <fullName evidence="1">Uncharacterized protein</fullName>
    </submittedName>
</protein>
<sequence length="156" mass="17146">MFESCHSVGEVAHVYRGLGFAVSCAFERVSVIATTALGAVSMPAGLGMQVREELLEEVRCVSVPIISYSRPNREWIFLVGPAWGGRLGAHTLAQLQERGVRILESGERVWFPMTDHPAGWYWVSQPSTAHSLPSRTSVVSAARRLLGPARSSLVWR</sequence>
<gene>
    <name evidence="1" type="ORF">OG563_18145</name>
</gene>
<organism evidence="1 2">
    <name type="scientific">Nocardia vinacea</name>
    <dbReference type="NCBI Taxonomy" id="96468"/>
    <lineage>
        <taxon>Bacteria</taxon>
        <taxon>Bacillati</taxon>
        <taxon>Actinomycetota</taxon>
        <taxon>Actinomycetes</taxon>
        <taxon>Mycobacteriales</taxon>
        <taxon>Nocardiaceae</taxon>
        <taxon>Nocardia</taxon>
    </lineage>
</organism>
<evidence type="ECO:0000313" key="1">
    <source>
        <dbReference type="EMBL" id="WUV49940.1"/>
    </source>
</evidence>
<keyword evidence="2" id="KW-1185">Reference proteome</keyword>
<name>A0ABZ1Z7C2_9NOCA</name>
<evidence type="ECO:0000313" key="2">
    <source>
        <dbReference type="Proteomes" id="UP001432062"/>
    </source>
</evidence>
<dbReference type="RefSeq" id="WP_329414647.1">
    <property type="nucleotide sequence ID" value="NZ_CP109441.1"/>
</dbReference>